<accession>A0A9N8EF18</accession>
<feature type="signal peptide" evidence="2">
    <location>
        <begin position="1"/>
        <end position="21"/>
    </location>
</feature>
<evidence type="ECO:0000313" key="4">
    <source>
        <dbReference type="Proteomes" id="UP001153069"/>
    </source>
</evidence>
<reference evidence="3" key="1">
    <citation type="submission" date="2020-06" db="EMBL/GenBank/DDBJ databases">
        <authorList>
            <consortium name="Plant Systems Biology data submission"/>
        </authorList>
    </citation>
    <scope>NUCLEOTIDE SEQUENCE</scope>
    <source>
        <strain evidence="3">D6</strain>
    </source>
</reference>
<protein>
    <submittedName>
        <fullName evidence="3">Uncharacterized protein</fullName>
    </submittedName>
</protein>
<organism evidence="3 4">
    <name type="scientific">Seminavis robusta</name>
    <dbReference type="NCBI Taxonomy" id="568900"/>
    <lineage>
        <taxon>Eukaryota</taxon>
        <taxon>Sar</taxon>
        <taxon>Stramenopiles</taxon>
        <taxon>Ochrophyta</taxon>
        <taxon>Bacillariophyta</taxon>
        <taxon>Bacillariophyceae</taxon>
        <taxon>Bacillariophycidae</taxon>
        <taxon>Naviculales</taxon>
        <taxon>Naviculaceae</taxon>
        <taxon>Seminavis</taxon>
    </lineage>
</organism>
<feature type="region of interest" description="Disordered" evidence="1">
    <location>
        <begin position="29"/>
        <end position="105"/>
    </location>
</feature>
<comment type="caution">
    <text evidence="3">The sequence shown here is derived from an EMBL/GenBank/DDBJ whole genome shotgun (WGS) entry which is preliminary data.</text>
</comment>
<name>A0A9N8EF18_9STRA</name>
<dbReference type="EMBL" id="CAICTM010001056">
    <property type="protein sequence ID" value="CAB9519917.1"/>
    <property type="molecule type" value="Genomic_DNA"/>
</dbReference>
<keyword evidence="2" id="KW-0732">Signal</keyword>
<evidence type="ECO:0000256" key="1">
    <source>
        <dbReference type="SAM" id="MobiDB-lite"/>
    </source>
</evidence>
<feature type="region of interest" description="Disordered" evidence="1">
    <location>
        <begin position="300"/>
        <end position="358"/>
    </location>
</feature>
<keyword evidence="4" id="KW-1185">Reference proteome</keyword>
<dbReference type="AlphaFoldDB" id="A0A9N8EF18"/>
<dbReference type="Proteomes" id="UP001153069">
    <property type="component" value="Unassembled WGS sequence"/>
</dbReference>
<evidence type="ECO:0000256" key="2">
    <source>
        <dbReference type="SAM" id="SignalP"/>
    </source>
</evidence>
<gene>
    <name evidence="3" type="ORF">SEMRO_1058_G236380.1</name>
</gene>
<feature type="chain" id="PRO_5040501432" evidence="2">
    <location>
        <begin position="22"/>
        <end position="358"/>
    </location>
</feature>
<proteinExistence type="predicted"/>
<sequence length="358" mass="37774">MKRSLLLTLFNFLLLPPCPLAYSFNTLRPPDNKGVGLPNSKISDVALKGRDGTDRPASSGDEFLPGFPAESSGDEVMPGFPAESSGDESIPGLPPESSSGDEIFPVQAPSADEFPVEMPSADEFPPSFPAELPSGDDSVGMKPTRAPTLAGDLPTLLTSLPTFFQTLEPSESTLRSCPVSEDCVRDGGASGSNMCFQLPDSTFQLNICCPLQFVERVLGETPSFCGECSNRIGPTAAPTTFEDICSPVEECGEDRIVFCFDILGLTSSGCVRSDTVPGLINNGAGECGPCNTTAPAPTVLTEGPSDITTPTTEPTQDDGIAMPSESAMPVPPGAPRSYPLLRRQKAPRLVRLEQLNPQ</sequence>
<evidence type="ECO:0000313" key="3">
    <source>
        <dbReference type="EMBL" id="CAB9519917.1"/>
    </source>
</evidence>